<dbReference type="GO" id="GO:0005730">
    <property type="term" value="C:nucleolus"/>
    <property type="evidence" value="ECO:0007669"/>
    <property type="project" value="UniProtKB-SubCell"/>
</dbReference>
<dbReference type="Proteomes" id="UP001255856">
    <property type="component" value="Unassembled WGS sequence"/>
</dbReference>
<name>A0AAD9IIF8_PROWI</name>
<evidence type="ECO:0000313" key="10">
    <source>
        <dbReference type="Proteomes" id="UP001255856"/>
    </source>
</evidence>
<dbReference type="GO" id="GO:0000027">
    <property type="term" value="P:ribosomal large subunit assembly"/>
    <property type="evidence" value="ECO:0007669"/>
    <property type="project" value="TreeGrafter"/>
</dbReference>
<dbReference type="InterPro" id="IPR011687">
    <property type="entry name" value="Nop53/GLTSCR2"/>
</dbReference>
<dbReference type="GO" id="GO:0005654">
    <property type="term" value="C:nucleoplasm"/>
    <property type="evidence" value="ECO:0007669"/>
    <property type="project" value="UniProtKB-SubCell"/>
</dbReference>
<keyword evidence="5" id="KW-0690">Ribosome biogenesis</keyword>
<evidence type="ECO:0000256" key="5">
    <source>
        <dbReference type="ARBA" id="ARBA00022517"/>
    </source>
</evidence>
<evidence type="ECO:0000256" key="3">
    <source>
        <dbReference type="ARBA" id="ARBA00008838"/>
    </source>
</evidence>
<evidence type="ECO:0000256" key="4">
    <source>
        <dbReference type="ARBA" id="ARBA00018339"/>
    </source>
</evidence>
<feature type="region of interest" description="Disordered" evidence="8">
    <location>
        <begin position="28"/>
        <end position="68"/>
    </location>
</feature>
<dbReference type="GO" id="GO:0008097">
    <property type="term" value="F:5S rRNA binding"/>
    <property type="evidence" value="ECO:0007669"/>
    <property type="project" value="TreeGrafter"/>
</dbReference>
<dbReference type="EMBL" id="JASFZW010000006">
    <property type="protein sequence ID" value="KAK2077740.1"/>
    <property type="molecule type" value="Genomic_DNA"/>
</dbReference>
<reference evidence="9" key="1">
    <citation type="submission" date="2021-01" db="EMBL/GenBank/DDBJ databases">
        <authorList>
            <person name="Eckstrom K.M.E."/>
        </authorList>
    </citation>
    <scope>NUCLEOTIDE SEQUENCE</scope>
    <source>
        <strain evidence="9">UVCC 0001</strain>
    </source>
</reference>
<comment type="caution">
    <text evidence="9">The sequence shown here is derived from an EMBL/GenBank/DDBJ whole genome shotgun (WGS) entry which is preliminary data.</text>
</comment>
<comment type="similarity">
    <text evidence="3">Belongs to the NOP53 family.</text>
</comment>
<comment type="subcellular location">
    <subcellularLocation>
        <location evidence="1">Nucleus</location>
        <location evidence="1">Nucleolus</location>
    </subcellularLocation>
    <subcellularLocation>
        <location evidence="2">Nucleus</location>
        <location evidence="2">Nucleoplasm</location>
    </subcellularLocation>
</comment>
<dbReference type="GO" id="GO:0006364">
    <property type="term" value="P:rRNA processing"/>
    <property type="evidence" value="ECO:0007669"/>
    <property type="project" value="TreeGrafter"/>
</dbReference>
<evidence type="ECO:0000256" key="2">
    <source>
        <dbReference type="ARBA" id="ARBA00004642"/>
    </source>
</evidence>
<dbReference type="Pfam" id="PF07767">
    <property type="entry name" value="Nop53"/>
    <property type="match status" value="1"/>
</dbReference>
<dbReference type="PANTHER" id="PTHR14211">
    <property type="entry name" value="GLIOMA SUPPRESSOR CANDIDATE REGION GENE 2"/>
    <property type="match status" value="1"/>
</dbReference>
<sequence length="172" mass="19364">MLLEKLMAQAPPTRVHGQAETDELALLQVAEESDESEEEGAAEGLTPKKNKKQGLRKTRTDRNREARKRAARLAVLKVKNKKAWNKKFANLAGIVKEVDMDAQEAEERLKARRARQAELRTKLPPQIGSGKWEPLPVQVLTTSDATGSLREIKPMAMLVQERYADRRVMKGV</sequence>
<evidence type="ECO:0000256" key="6">
    <source>
        <dbReference type="ARBA" id="ARBA00023242"/>
    </source>
</evidence>
<protein>
    <recommendedName>
        <fullName evidence="4">Ribosome biogenesis protein NOP53</fullName>
    </recommendedName>
</protein>
<keyword evidence="10" id="KW-1185">Reference proteome</keyword>
<keyword evidence="7" id="KW-0175">Coiled coil</keyword>
<feature type="compositionally biased region" description="Basic residues" evidence="8">
    <location>
        <begin position="48"/>
        <end position="57"/>
    </location>
</feature>
<evidence type="ECO:0000256" key="8">
    <source>
        <dbReference type="SAM" id="MobiDB-lite"/>
    </source>
</evidence>
<keyword evidence="6" id="KW-0539">Nucleus</keyword>
<feature type="coiled-coil region" evidence="7">
    <location>
        <begin position="95"/>
        <end position="122"/>
    </location>
</feature>
<proteinExistence type="inferred from homology"/>
<evidence type="ECO:0000256" key="7">
    <source>
        <dbReference type="SAM" id="Coils"/>
    </source>
</evidence>
<organism evidence="9 10">
    <name type="scientific">Prototheca wickerhamii</name>
    <dbReference type="NCBI Taxonomy" id="3111"/>
    <lineage>
        <taxon>Eukaryota</taxon>
        <taxon>Viridiplantae</taxon>
        <taxon>Chlorophyta</taxon>
        <taxon>core chlorophytes</taxon>
        <taxon>Trebouxiophyceae</taxon>
        <taxon>Chlorellales</taxon>
        <taxon>Chlorellaceae</taxon>
        <taxon>Prototheca</taxon>
    </lineage>
</organism>
<gene>
    <name evidence="9" type="ORF">QBZ16_004587</name>
</gene>
<accession>A0AAD9IIF8</accession>
<evidence type="ECO:0000313" key="9">
    <source>
        <dbReference type="EMBL" id="KAK2077740.1"/>
    </source>
</evidence>
<dbReference type="AlphaFoldDB" id="A0AAD9IIF8"/>
<evidence type="ECO:0000256" key="1">
    <source>
        <dbReference type="ARBA" id="ARBA00004604"/>
    </source>
</evidence>
<feature type="compositionally biased region" description="Acidic residues" evidence="8">
    <location>
        <begin position="31"/>
        <end position="41"/>
    </location>
</feature>
<dbReference type="PANTHER" id="PTHR14211:SF7">
    <property type="entry name" value="RIBOSOME BIOGENESIS PROTEIN NOP53"/>
    <property type="match status" value="1"/>
</dbReference>